<dbReference type="Proteomes" id="UP000789706">
    <property type="component" value="Unassembled WGS sequence"/>
</dbReference>
<accession>A0A9N9DX97</accession>
<evidence type="ECO:0000313" key="2">
    <source>
        <dbReference type="Proteomes" id="UP000789706"/>
    </source>
</evidence>
<proteinExistence type="predicted"/>
<comment type="caution">
    <text evidence="1">The sequence shown here is derived from an EMBL/GenBank/DDBJ whole genome shotgun (WGS) entry which is preliminary data.</text>
</comment>
<feature type="non-terminal residue" evidence="1">
    <location>
        <position position="166"/>
    </location>
</feature>
<feature type="non-terminal residue" evidence="1">
    <location>
        <position position="1"/>
    </location>
</feature>
<protein>
    <submittedName>
        <fullName evidence="1">11891_t:CDS:1</fullName>
    </submittedName>
</protein>
<organism evidence="1 2">
    <name type="scientific">Diversispora eburnea</name>
    <dbReference type="NCBI Taxonomy" id="1213867"/>
    <lineage>
        <taxon>Eukaryota</taxon>
        <taxon>Fungi</taxon>
        <taxon>Fungi incertae sedis</taxon>
        <taxon>Mucoromycota</taxon>
        <taxon>Glomeromycotina</taxon>
        <taxon>Glomeromycetes</taxon>
        <taxon>Diversisporales</taxon>
        <taxon>Diversisporaceae</taxon>
        <taxon>Diversispora</taxon>
    </lineage>
</organism>
<evidence type="ECO:0000313" key="1">
    <source>
        <dbReference type="EMBL" id="CAG8650635.1"/>
    </source>
</evidence>
<dbReference type="AlphaFoldDB" id="A0A9N9DX97"/>
<name>A0A9N9DX97_9GLOM</name>
<dbReference type="EMBL" id="CAJVPK010006412">
    <property type="protein sequence ID" value="CAG8650635.1"/>
    <property type="molecule type" value="Genomic_DNA"/>
</dbReference>
<keyword evidence="2" id="KW-1185">Reference proteome</keyword>
<gene>
    <name evidence="1" type="ORF">DEBURN_LOCUS11446</name>
</gene>
<reference evidence="1" key="1">
    <citation type="submission" date="2021-06" db="EMBL/GenBank/DDBJ databases">
        <authorList>
            <person name="Kallberg Y."/>
            <person name="Tangrot J."/>
            <person name="Rosling A."/>
        </authorList>
    </citation>
    <scope>NUCLEOTIDE SEQUENCE</scope>
    <source>
        <strain evidence="1">AZ414A</strain>
    </source>
</reference>
<sequence>QNKQCISIRINMRIKFELHQEKFIIQVVDNNWKPGYVCKLDMEAIIYSTSNAAINETYKKIFDVKTYFFEPSVLGFDNEIMAEQLQVEILFFPFQIITIFVIALGSSDQTEWNFAGPDWYLFFAKWKQKLTTIIEFSSHLTSIYPVDFEIINIILGAWRSMIRYVG</sequence>
<dbReference type="OrthoDB" id="2434200at2759"/>